<gene>
    <name evidence="3" type="ORF">MAIT1_01300</name>
</gene>
<keyword evidence="1" id="KW-0812">Transmembrane</keyword>
<dbReference type="PANTHER" id="PTHR35797:SF1">
    <property type="entry name" value="PROTEASE"/>
    <property type="match status" value="1"/>
</dbReference>
<dbReference type="InterPro" id="IPR003675">
    <property type="entry name" value="Rce1/LyrA-like_dom"/>
</dbReference>
<feature type="transmembrane region" description="Helical" evidence="1">
    <location>
        <begin position="127"/>
        <end position="144"/>
    </location>
</feature>
<feature type="transmembrane region" description="Helical" evidence="1">
    <location>
        <begin position="35"/>
        <end position="62"/>
    </location>
</feature>
<dbReference type="STRING" id="1434232.MAIT1_01300"/>
<dbReference type="PANTHER" id="PTHR35797">
    <property type="entry name" value="PROTEASE-RELATED"/>
    <property type="match status" value="1"/>
</dbReference>
<proteinExistence type="predicted"/>
<dbReference type="GO" id="GO:0006508">
    <property type="term" value="P:proteolysis"/>
    <property type="evidence" value="ECO:0007669"/>
    <property type="project" value="UniProtKB-KW"/>
</dbReference>
<reference evidence="3 4" key="1">
    <citation type="journal article" date="2016" name="BMC Genomics">
        <title>Combined genomic and structural analyses of a cultured magnetotactic bacterium reveals its niche adaptation to a dynamic environment.</title>
        <authorList>
            <person name="Araujo A.C."/>
            <person name="Morillo V."/>
            <person name="Cypriano J."/>
            <person name="Teixeira L.C."/>
            <person name="Leao P."/>
            <person name="Lyra S."/>
            <person name="Almeida L.G."/>
            <person name="Bazylinski D.A."/>
            <person name="Vasconcellos A.T."/>
            <person name="Abreu F."/>
            <person name="Lins U."/>
        </authorList>
    </citation>
    <scope>NUCLEOTIDE SEQUENCE [LARGE SCALE GENOMIC DNA]</scope>
    <source>
        <strain evidence="3 4">IT-1</strain>
    </source>
</reference>
<evidence type="ECO:0000256" key="1">
    <source>
        <dbReference type="SAM" id="Phobius"/>
    </source>
</evidence>
<evidence type="ECO:0000313" key="3">
    <source>
        <dbReference type="EMBL" id="OSM01364.1"/>
    </source>
</evidence>
<feature type="transmembrane region" description="Helical" evidence="1">
    <location>
        <begin position="192"/>
        <end position="213"/>
    </location>
</feature>
<feature type="domain" description="CAAX prenyl protease 2/Lysostaphin resistance protein A-like" evidence="2">
    <location>
        <begin position="124"/>
        <end position="233"/>
    </location>
</feature>
<dbReference type="EMBL" id="LVJN01000020">
    <property type="protein sequence ID" value="OSM01364.1"/>
    <property type="molecule type" value="Genomic_DNA"/>
</dbReference>
<keyword evidence="1" id="KW-1133">Transmembrane helix</keyword>
<accession>A0A1Y2K2F1</accession>
<keyword evidence="3" id="KW-0645">Protease</keyword>
<name>A0A1Y2K2F1_9PROT</name>
<keyword evidence="4" id="KW-1185">Reference proteome</keyword>
<evidence type="ECO:0000259" key="2">
    <source>
        <dbReference type="Pfam" id="PF02517"/>
    </source>
</evidence>
<sequence>MIHHYRHTLTFYLLSAAMPWSLWLMAAALSHRPDAAQYGLLISALGLAGLCAPLLTALALAARDRAVLRDMAQRLTRIAPGSGVYVGLALVLMPASILAAMALSLLLGYDADQFVISGQTSFSSTVFPVWFILLSAPIIEELAWHSYGVDCLRRRFSLLTSSLLFALYWGLWHLPLALIDGYYHSNLAAQSVIHSFNFLVSLFPFVLLMNWLYYKTGRNILITVALHMSANVFNEIFATHPDSKMIQTLLLLGLCAYLLWTERALFLNRDLDGEISPPPESSAPLPHPTP</sequence>
<evidence type="ECO:0000313" key="4">
    <source>
        <dbReference type="Proteomes" id="UP000194003"/>
    </source>
</evidence>
<dbReference type="AlphaFoldDB" id="A0A1Y2K2F1"/>
<dbReference type="Proteomes" id="UP000194003">
    <property type="component" value="Unassembled WGS sequence"/>
</dbReference>
<organism evidence="3 4">
    <name type="scientific">Magnetofaba australis IT-1</name>
    <dbReference type="NCBI Taxonomy" id="1434232"/>
    <lineage>
        <taxon>Bacteria</taxon>
        <taxon>Pseudomonadati</taxon>
        <taxon>Pseudomonadota</taxon>
        <taxon>Magnetococcia</taxon>
        <taxon>Magnetococcales</taxon>
        <taxon>Magnetococcaceae</taxon>
        <taxon>Magnetofaba</taxon>
    </lineage>
</organism>
<dbReference type="OrthoDB" id="7961632at2"/>
<dbReference type="GO" id="GO:0004175">
    <property type="term" value="F:endopeptidase activity"/>
    <property type="evidence" value="ECO:0007669"/>
    <property type="project" value="UniProtKB-ARBA"/>
</dbReference>
<protein>
    <submittedName>
        <fullName evidence="3">Putative CAAX amino terminal protease family protein</fullName>
    </submittedName>
</protein>
<feature type="transmembrane region" description="Helical" evidence="1">
    <location>
        <begin position="9"/>
        <end position="29"/>
    </location>
</feature>
<dbReference type="InterPro" id="IPR042150">
    <property type="entry name" value="MmRce1-like"/>
</dbReference>
<feature type="transmembrane region" description="Helical" evidence="1">
    <location>
        <begin position="83"/>
        <end position="107"/>
    </location>
</feature>
<dbReference type="Pfam" id="PF02517">
    <property type="entry name" value="Rce1-like"/>
    <property type="match status" value="1"/>
</dbReference>
<keyword evidence="3" id="KW-0378">Hydrolase</keyword>
<dbReference type="GO" id="GO:0080120">
    <property type="term" value="P:CAAX-box protein maturation"/>
    <property type="evidence" value="ECO:0007669"/>
    <property type="project" value="UniProtKB-ARBA"/>
</dbReference>
<comment type="caution">
    <text evidence="3">The sequence shown here is derived from an EMBL/GenBank/DDBJ whole genome shotgun (WGS) entry which is preliminary data.</text>
</comment>
<feature type="transmembrane region" description="Helical" evidence="1">
    <location>
        <begin position="156"/>
        <end position="172"/>
    </location>
</feature>
<keyword evidence="1" id="KW-0472">Membrane</keyword>
<dbReference type="RefSeq" id="WP_085442606.1">
    <property type="nucleotide sequence ID" value="NZ_LVJN01000020.1"/>
</dbReference>